<organism evidence="7 8">
    <name type="scientific">Engelhardtia mirabilis</name>
    <dbReference type="NCBI Taxonomy" id="2528011"/>
    <lineage>
        <taxon>Bacteria</taxon>
        <taxon>Pseudomonadati</taxon>
        <taxon>Planctomycetota</taxon>
        <taxon>Planctomycetia</taxon>
        <taxon>Planctomycetia incertae sedis</taxon>
        <taxon>Engelhardtia</taxon>
    </lineage>
</organism>
<dbReference type="PANTHER" id="PTHR43133:SF8">
    <property type="entry name" value="RNA POLYMERASE SIGMA FACTOR HI_1459-RELATED"/>
    <property type="match status" value="1"/>
</dbReference>
<gene>
    <name evidence="7" type="ORF">Pla133_07880</name>
</gene>
<dbReference type="NCBIfam" id="TIGR02937">
    <property type="entry name" value="sigma70-ECF"/>
    <property type="match status" value="1"/>
</dbReference>
<dbReference type="GO" id="GO:0006352">
    <property type="term" value="P:DNA-templated transcription initiation"/>
    <property type="evidence" value="ECO:0007669"/>
    <property type="project" value="InterPro"/>
</dbReference>
<dbReference type="RefSeq" id="WP_419192097.1">
    <property type="nucleotide sequence ID" value="NZ_CP036287.1"/>
</dbReference>
<dbReference type="KEGG" id="pbap:Pla133_07880"/>
<evidence type="ECO:0000313" key="8">
    <source>
        <dbReference type="Proteomes" id="UP000316921"/>
    </source>
</evidence>
<dbReference type="InterPro" id="IPR039425">
    <property type="entry name" value="RNA_pol_sigma-70-like"/>
</dbReference>
<feature type="domain" description="RNA polymerase sigma factor 70 region 4 type 2" evidence="6">
    <location>
        <begin position="117"/>
        <end position="168"/>
    </location>
</feature>
<dbReference type="CDD" id="cd06171">
    <property type="entry name" value="Sigma70_r4"/>
    <property type="match status" value="1"/>
</dbReference>
<evidence type="ECO:0000256" key="5">
    <source>
        <dbReference type="SAM" id="MobiDB-lite"/>
    </source>
</evidence>
<sequence>MATTPIYDQRAGRPRKAPPQGPPEVAQDDWSDPALSRLARGVLGGDTAEDDLAQEAWLIARRRGIPGRAFRSGVIRRLASRWRRSEQRRARREARAATPLGWLEPSAPLEQDELAAILASALDGLEPDQALAVRLRFLEQLDVTAIAARTGVREDTVRWRIRRGLERLRDVLERRHGGWYRLALAMLAGVALPRPERVAAPQALLAGTTGATLKVTGGVAVLCLLLVGLVATIVLRDPSAPGDSAVPAAALPSMAEPNSTQLAAVEVPAQAPDDGPDETLVIEELVGVPPPPVASAALVTLPGIAPARLHGTVHGPGGPVADALVVARMRTRFVGAQSELELGSISTDAQGRFDLGLAIGGAGPVNLTVAALGHLTQTLSCPLSLADPDPDGLEVVMTHGSSISGVLVHPSGEPMSGVRVAAAAERMEGDVVSMTTWAANYADSIRANLTSGALEQWTVTDEFGYFELRGLSERSWFIQSRDPRWRLTTAQSVAAGTRDLVLETERRHIMCLFGSLAPIGSELATTIAPIEVVFGSGRRATYDVADRLSATEHPLLRSFGQYIDVDLGDPEFEDVRNSGSVRTIRAAGMGWAEATVGGRWDGIWKGHSWIDGSPLVPVDWGARKADDKLTSAVQIRIVDDIGRPVEDEVLLLVSTGFGDKPSFSKEKVSSGYLTLTLRPGLRQLMIHEWSVRGGWPLSASVRWIESEDPDPPPFVLGRPASLEIDRPADATGEWWLELLAPGADGTPALVVRHVVTARRAVVPFLPHGDWTIRRGGGKVAVEERVAILPAQRAKVE</sequence>
<feature type="region of interest" description="Disordered" evidence="5">
    <location>
        <begin position="1"/>
        <end position="32"/>
    </location>
</feature>
<name>A0A518BFH5_9BACT</name>
<evidence type="ECO:0000313" key="7">
    <source>
        <dbReference type="EMBL" id="QDU65722.1"/>
    </source>
</evidence>
<dbReference type="EMBL" id="CP036287">
    <property type="protein sequence ID" value="QDU65722.1"/>
    <property type="molecule type" value="Genomic_DNA"/>
</dbReference>
<proteinExistence type="predicted"/>
<reference evidence="7 8" key="1">
    <citation type="submission" date="2019-02" db="EMBL/GenBank/DDBJ databases">
        <title>Deep-cultivation of Planctomycetes and their phenomic and genomic characterization uncovers novel biology.</title>
        <authorList>
            <person name="Wiegand S."/>
            <person name="Jogler M."/>
            <person name="Boedeker C."/>
            <person name="Pinto D."/>
            <person name="Vollmers J."/>
            <person name="Rivas-Marin E."/>
            <person name="Kohn T."/>
            <person name="Peeters S.H."/>
            <person name="Heuer A."/>
            <person name="Rast P."/>
            <person name="Oberbeckmann S."/>
            <person name="Bunk B."/>
            <person name="Jeske O."/>
            <person name="Meyerdierks A."/>
            <person name="Storesund J.E."/>
            <person name="Kallscheuer N."/>
            <person name="Luecker S."/>
            <person name="Lage O.M."/>
            <person name="Pohl T."/>
            <person name="Merkel B.J."/>
            <person name="Hornburger P."/>
            <person name="Mueller R.-W."/>
            <person name="Bruemmer F."/>
            <person name="Labrenz M."/>
            <person name="Spormann A.M."/>
            <person name="Op den Camp H."/>
            <person name="Overmann J."/>
            <person name="Amann R."/>
            <person name="Jetten M.S.M."/>
            <person name="Mascher T."/>
            <person name="Medema M.H."/>
            <person name="Devos D.P."/>
            <person name="Kaster A.-K."/>
            <person name="Ovreas L."/>
            <person name="Rohde M."/>
            <person name="Galperin M.Y."/>
            <person name="Jogler C."/>
        </authorList>
    </citation>
    <scope>NUCLEOTIDE SEQUENCE [LARGE SCALE GENOMIC DNA]</scope>
    <source>
        <strain evidence="7 8">Pla133</strain>
    </source>
</reference>
<dbReference type="Gene3D" id="1.10.10.10">
    <property type="entry name" value="Winged helix-like DNA-binding domain superfamily/Winged helix DNA-binding domain"/>
    <property type="match status" value="1"/>
</dbReference>
<dbReference type="InterPro" id="IPR036388">
    <property type="entry name" value="WH-like_DNA-bd_sf"/>
</dbReference>
<dbReference type="InterPro" id="IPR013324">
    <property type="entry name" value="RNA_pol_sigma_r3/r4-like"/>
</dbReference>
<evidence type="ECO:0000256" key="1">
    <source>
        <dbReference type="ARBA" id="ARBA00023015"/>
    </source>
</evidence>
<dbReference type="InterPro" id="IPR013249">
    <property type="entry name" value="RNA_pol_sigma70_r4_t2"/>
</dbReference>
<evidence type="ECO:0000256" key="3">
    <source>
        <dbReference type="ARBA" id="ARBA00023125"/>
    </source>
</evidence>
<accession>A0A518BFH5</accession>
<keyword evidence="3" id="KW-0238">DNA-binding</keyword>
<dbReference type="GO" id="GO:0003677">
    <property type="term" value="F:DNA binding"/>
    <property type="evidence" value="ECO:0007669"/>
    <property type="project" value="UniProtKB-KW"/>
</dbReference>
<keyword evidence="1" id="KW-0805">Transcription regulation</keyword>
<keyword evidence="4" id="KW-0804">Transcription</keyword>
<dbReference type="GO" id="GO:0016987">
    <property type="term" value="F:sigma factor activity"/>
    <property type="evidence" value="ECO:0007669"/>
    <property type="project" value="UniProtKB-KW"/>
</dbReference>
<dbReference type="AlphaFoldDB" id="A0A518BFH5"/>
<protein>
    <submittedName>
        <fullName evidence="7">RNA polymerase sigma factor</fullName>
    </submittedName>
</protein>
<evidence type="ECO:0000256" key="2">
    <source>
        <dbReference type="ARBA" id="ARBA00023082"/>
    </source>
</evidence>
<dbReference type="InterPro" id="IPR014284">
    <property type="entry name" value="RNA_pol_sigma-70_dom"/>
</dbReference>
<dbReference type="SUPFAM" id="SSF88659">
    <property type="entry name" value="Sigma3 and sigma4 domains of RNA polymerase sigma factors"/>
    <property type="match status" value="1"/>
</dbReference>
<evidence type="ECO:0000256" key="4">
    <source>
        <dbReference type="ARBA" id="ARBA00023163"/>
    </source>
</evidence>
<dbReference type="Pfam" id="PF08281">
    <property type="entry name" value="Sigma70_r4_2"/>
    <property type="match status" value="1"/>
</dbReference>
<dbReference type="PANTHER" id="PTHR43133">
    <property type="entry name" value="RNA POLYMERASE ECF-TYPE SIGMA FACTO"/>
    <property type="match status" value="1"/>
</dbReference>
<keyword evidence="8" id="KW-1185">Reference proteome</keyword>
<dbReference type="Proteomes" id="UP000316921">
    <property type="component" value="Chromosome"/>
</dbReference>
<evidence type="ECO:0000259" key="6">
    <source>
        <dbReference type="Pfam" id="PF08281"/>
    </source>
</evidence>
<keyword evidence="2" id="KW-0731">Sigma factor</keyword>